<dbReference type="Proteomes" id="UP000005959">
    <property type="component" value="Unassembled WGS sequence"/>
</dbReference>
<dbReference type="AlphaFoldDB" id="G9Y5E6"/>
<accession>G9Y5E6</accession>
<evidence type="ECO:0000313" key="2">
    <source>
        <dbReference type="Proteomes" id="UP000005959"/>
    </source>
</evidence>
<dbReference type="RefSeq" id="WP_004091813.1">
    <property type="nucleotide sequence ID" value="NZ_JH417510.1"/>
</dbReference>
<dbReference type="PATRIC" id="fig|1002364.3.peg.1626"/>
<name>G9Y5E6_HAFAL</name>
<organism evidence="1 2">
    <name type="scientific">Hafnia alvei ATCC 51873</name>
    <dbReference type="NCBI Taxonomy" id="1002364"/>
    <lineage>
        <taxon>Bacteria</taxon>
        <taxon>Pseudomonadati</taxon>
        <taxon>Pseudomonadota</taxon>
        <taxon>Gammaproteobacteria</taxon>
        <taxon>Enterobacterales</taxon>
        <taxon>Hafniaceae</taxon>
        <taxon>Hafnia</taxon>
    </lineage>
</organism>
<comment type="caution">
    <text evidence="1">The sequence shown here is derived from an EMBL/GenBank/DDBJ whole genome shotgun (WGS) entry which is preliminary data.</text>
</comment>
<dbReference type="EMBL" id="AGCI01000037">
    <property type="protein sequence ID" value="EHM43805.1"/>
    <property type="molecule type" value="Genomic_DNA"/>
</dbReference>
<evidence type="ECO:0000313" key="1">
    <source>
        <dbReference type="EMBL" id="EHM43805.1"/>
    </source>
</evidence>
<sequence>MTHSTSLENIDALKAEINQELSMMEFDLKLQISHDVLATYSEKESEETLKATA</sequence>
<protein>
    <submittedName>
        <fullName evidence="1">Uncharacterized protein</fullName>
    </submittedName>
</protein>
<gene>
    <name evidence="1" type="ORF">HMPREF0454_01789</name>
</gene>
<dbReference type="HOGENOM" id="CLU_3062105_0_0_6"/>
<reference evidence="1 2" key="1">
    <citation type="submission" date="2011-08" db="EMBL/GenBank/DDBJ databases">
        <authorList>
            <person name="Weinstock G."/>
            <person name="Sodergren E."/>
            <person name="Clifton S."/>
            <person name="Fulton L."/>
            <person name="Fulton B."/>
            <person name="Courtney L."/>
            <person name="Fronick C."/>
            <person name="Harrison M."/>
            <person name="Strong C."/>
            <person name="Farmer C."/>
            <person name="Delahaunty K."/>
            <person name="Markovic C."/>
            <person name="Hall O."/>
            <person name="Minx P."/>
            <person name="Tomlinson C."/>
            <person name="Mitreva M."/>
            <person name="Hou S."/>
            <person name="Chen J."/>
            <person name="Wollam A."/>
            <person name="Pepin K.H."/>
            <person name="Johnson M."/>
            <person name="Bhonagiri V."/>
            <person name="Zhang X."/>
            <person name="Suruliraj S."/>
            <person name="Warren W."/>
            <person name="Chinwalla A."/>
            <person name="Mardis E.R."/>
            <person name="Wilson R.K."/>
        </authorList>
    </citation>
    <scope>NUCLEOTIDE SEQUENCE [LARGE SCALE GENOMIC DNA]</scope>
    <source>
        <strain evidence="1 2">ATCC 51873</strain>
    </source>
</reference>
<proteinExistence type="predicted"/>